<evidence type="ECO:0000256" key="1">
    <source>
        <dbReference type="ARBA" id="ARBA00005964"/>
    </source>
</evidence>
<keyword evidence="9" id="KW-0808">Transferase</keyword>
<proteinExistence type="evidence at transcript level"/>
<feature type="domain" description="Carboxylesterase type B" evidence="7">
    <location>
        <begin position="24"/>
        <end position="543"/>
    </location>
</feature>
<dbReference type="Pfam" id="PF00135">
    <property type="entry name" value="COesterase"/>
    <property type="match status" value="1"/>
</dbReference>
<keyword evidence="2" id="KW-0719">Serine esterase</keyword>
<dbReference type="AlphaFoldDB" id="A0A5J6XW77"/>
<evidence type="ECO:0000313" key="8">
    <source>
        <dbReference type="EMBL" id="QFN66797.1"/>
    </source>
</evidence>
<keyword evidence="3 6" id="KW-0378">Hydrolase</keyword>
<dbReference type="SUPFAM" id="SSF53474">
    <property type="entry name" value="alpha/beta-Hydrolases"/>
    <property type="match status" value="1"/>
</dbReference>
<reference evidence="8" key="1">
    <citation type="submission" date="2019-03" db="EMBL/GenBank/DDBJ databases">
        <authorList>
            <person name="Zhao C."/>
        </authorList>
    </citation>
    <scope>NUCLEOTIDE SEQUENCE</scope>
</reference>
<dbReference type="InterPro" id="IPR002018">
    <property type="entry name" value="CarbesteraseB"/>
</dbReference>
<dbReference type="GO" id="GO:0052689">
    <property type="term" value="F:carboxylic ester hydrolase activity"/>
    <property type="evidence" value="ECO:0007669"/>
    <property type="project" value="UniProtKB-KW"/>
</dbReference>
<dbReference type="PANTHER" id="PTHR11559">
    <property type="entry name" value="CARBOXYLESTERASE"/>
    <property type="match status" value="1"/>
</dbReference>
<dbReference type="EC" id="3.1.1.-" evidence="6"/>
<dbReference type="InterPro" id="IPR050309">
    <property type="entry name" value="Type-B_Carboxylest/Lipase"/>
</dbReference>
<dbReference type="InterPro" id="IPR029058">
    <property type="entry name" value="AB_hydrolase_fold"/>
</dbReference>
<keyword evidence="6" id="KW-0732">Signal</keyword>
<evidence type="ECO:0000313" key="9">
    <source>
        <dbReference type="EMBL" id="QKI86658.1"/>
    </source>
</evidence>
<name>A0A5J6XW77_9CUCU</name>
<keyword evidence="4" id="KW-1015">Disulfide bond</keyword>
<dbReference type="GO" id="GO:0016740">
    <property type="term" value="F:transferase activity"/>
    <property type="evidence" value="ECO:0007669"/>
    <property type="project" value="UniProtKB-KW"/>
</dbReference>
<dbReference type="EMBL" id="MK644177">
    <property type="protein sequence ID" value="QFN66797.1"/>
    <property type="molecule type" value="mRNA"/>
</dbReference>
<sequence length="599" mass="68958">MHIFLLLLCMLASTSLTYRVEMDPTTRTTNGKVVGVNMISRKGRKFAAFRGIPYAMPPVGNLRFQEPKEPEKWSHTFFATKDPPKCAQKNYLFGDQMVEGSEDCLYINVYTPEFQPQRSRTKLLPVMVFIHWGGFFTGTSRTDYHGPEYLMDKDVVLVTFNYRLGLLGFFSTYDDASPGNFGLKDQNLALRWVQKNIRYFGGNKSEVTIFGQSAGGASVHYHMLSRSSRGLFQRAISESGNALALWAQPIPGIGSKLLPVQASLVGCGEYILNSSDLVDCMRKVSVETLLQSGDNFKFFSVDPLSVYQPVIEKKTHRNPNPFITRHPLDYIKNGHFQKVPWIVGLASDDGLVRTSGLWSQPEVWKALNSRFDELMPKLMLLEISVPKNEVESTWEKIREFYFPNLGRRNSSEHDIMRGLTDLYSDRAFHYSTYQAVQLHSKMGHEQIRFFNFDYRGEYSYKTVFSGVNDTRSNYSYNSSHCDELIYLFKSNAFFPSLTNPNDQKMIDIMVEMWTNFAIHGDPTYNTNIPKWYPIYNKEKHDGSMKNISYLDISGTYSDARSQSLQMKTGVYNDRLRFWENLSLFENIEILGEKQQKLQR</sequence>
<dbReference type="PROSITE" id="PS00941">
    <property type="entry name" value="CARBOXYLESTERASE_B_2"/>
    <property type="match status" value="1"/>
</dbReference>
<evidence type="ECO:0000256" key="3">
    <source>
        <dbReference type="ARBA" id="ARBA00022801"/>
    </source>
</evidence>
<dbReference type="FunFam" id="3.40.50.1820:FF:000155">
    <property type="entry name" value="Carboxylic ester hydrolase"/>
    <property type="match status" value="1"/>
</dbReference>
<organism evidence="8">
    <name type="scientific">Propylea japonica</name>
    <dbReference type="NCBI Taxonomy" id="158624"/>
    <lineage>
        <taxon>Eukaryota</taxon>
        <taxon>Metazoa</taxon>
        <taxon>Ecdysozoa</taxon>
        <taxon>Arthropoda</taxon>
        <taxon>Hexapoda</taxon>
        <taxon>Insecta</taxon>
        <taxon>Pterygota</taxon>
        <taxon>Neoptera</taxon>
        <taxon>Endopterygota</taxon>
        <taxon>Coleoptera</taxon>
        <taxon>Polyphaga</taxon>
        <taxon>Cucujiformia</taxon>
        <taxon>Coccinelloidea</taxon>
        <taxon>Coccinellidae</taxon>
        <taxon>Coccinellinae</taxon>
        <taxon>Coccinellini</taxon>
        <taxon>Propylea</taxon>
    </lineage>
</organism>
<evidence type="ECO:0000256" key="6">
    <source>
        <dbReference type="RuleBase" id="RU361235"/>
    </source>
</evidence>
<dbReference type="InterPro" id="IPR019826">
    <property type="entry name" value="Carboxylesterase_B_AS"/>
</dbReference>
<dbReference type="PROSITE" id="PS00122">
    <property type="entry name" value="CARBOXYLESTERASE_B_1"/>
    <property type="match status" value="1"/>
</dbReference>
<dbReference type="InterPro" id="IPR019819">
    <property type="entry name" value="Carboxylesterase_B_CS"/>
</dbReference>
<accession>A0A5J6XW77</accession>
<evidence type="ECO:0000259" key="7">
    <source>
        <dbReference type="Pfam" id="PF00135"/>
    </source>
</evidence>
<feature type="signal peptide" evidence="6">
    <location>
        <begin position="1"/>
        <end position="17"/>
    </location>
</feature>
<keyword evidence="5" id="KW-0325">Glycoprotein</keyword>
<protein>
    <recommendedName>
        <fullName evidence="6">Carboxylic ester hydrolase</fullName>
        <ecNumber evidence="6">3.1.1.-</ecNumber>
    </recommendedName>
</protein>
<dbReference type="EMBL" id="MN370005">
    <property type="protein sequence ID" value="QKI86658.1"/>
    <property type="molecule type" value="mRNA"/>
</dbReference>
<evidence type="ECO:0000256" key="2">
    <source>
        <dbReference type="ARBA" id="ARBA00022487"/>
    </source>
</evidence>
<comment type="similarity">
    <text evidence="1 6">Belongs to the type-B carboxylesterase/lipase family.</text>
</comment>
<dbReference type="Gene3D" id="3.40.50.1820">
    <property type="entry name" value="alpha/beta hydrolase"/>
    <property type="match status" value="1"/>
</dbReference>
<feature type="chain" id="PRO_5034158579" description="Carboxylic ester hydrolase" evidence="6">
    <location>
        <begin position="18"/>
        <end position="599"/>
    </location>
</feature>
<evidence type="ECO:0000256" key="4">
    <source>
        <dbReference type="ARBA" id="ARBA00023157"/>
    </source>
</evidence>
<evidence type="ECO:0000256" key="5">
    <source>
        <dbReference type="ARBA" id="ARBA00023180"/>
    </source>
</evidence>